<sequence length="309" mass="35968">MLSSVNLTLMLDVTLQSPFTMSRNMKIILSLEIIHFVYLFKSNPWYSLMFVLSQFHQVPWLLYQFQISINNIGQQLYIAEYVKKQKTILSRRRKTLDVECELLMLSENQPILISEIIGDQTVNYTQINTNPTKVDKQVQQLFQQVSSLEQQNIPVIQMNGYIFKVNWSYEVVKCEDVNHILQDINSLFEDNYNYLHLAMINIKYSSSQWVCYSTQPINVNIILSALLSLLQKHKIGIVLSGSDLKAIPLCYNNVHCDVIGEAADEIEELESVQSKILVSKQFWEKVLKEKQTIQCQKQYSRLGTLVELW</sequence>
<gene>
    <name evidence="2" type="ORF">HINF_LOCUS14295</name>
    <name evidence="1" type="ORF">HINF_LOCUS48806</name>
</gene>
<keyword evidence="3" id="KW-1185">Reference proteome</keyword>
<comment type="caution">
    <text evidence="1">The sequence shown here is derived from an EMBL/GenBank/DDBJ whole genome shotgun (WGS) entry which is preliminary data.</text>
</comment>
<dbReference type="AlphaFoldDB" id="A0AA86QTB0"/>
<accession>A0AA86QTB0</accession>
<evidence type="ECO:0000313" key="2">
    <source>
        <dbReference type="EMBL" id="CAL5995843.1"/>
    </source>
</evidence>
<organism evidence="1">
    <name type="scientific">Hexamita inflata</name>
    <dbReference type="NCBI Taxonomy" id="28002"/>
    <lineage>
        <taxon>Eukaryota</taxon>
        <taxon>Metamonada</taxon>
        <taxon>Diplomonadida</taxon>
        <taxon>Hexamitidae</taxon>
        <taxon>Hexamitinae</taxon>
        <taxon>Hexamita</taxon>
    </lineage>
</organism>
<evidence type="ECO:0000313" key="1">
    <source>
        <dbReference type="EMBL" id="CAI9961161.1"/>
    </source>
</evidence>
<dbReference type="EMBL" id="CAXDID020000033">
    <property type="protein sequence ID" value="CAL5995843.1"/>
    <property type="molecule type" value="Genomic_DNA"/>
</dbReference>
<reference evidence="2 3" key="2">
    <citation type="submission" date="2024-07" db="EMBL/GenBank/DDBJ databases">
        <authorList>
            <person name="Akdeniz Z."/>
        </authorList>
    </citation>
    <scope>NUCLEOTIDE SEQUENCE [LARGE SCALE GENOMIC DNA]</scope>
</reference>
<proteinExistence type="predicted"/>
<reference evidence="1" key="1">
    <citation type="submission" date="2023-06" db="EMBL/GenBank/DDBJ databases">
        <authorList>
            <person name="Kurt Z."/>
        </authorList>
    </citation>
    <scope>NUCLEOTIDE SEQUENCE</scope>
</reference>
<dbReference type="EMBL" id="CATOUU010000937">
    <property type="protein sequence ID" value="CAI9961161.1"/>
    <property type="molecule type" value="Genomic_DNA"/>
</dbReference>
<protein>
    <submittedName>
        <fullName evidence="2">Hypothetical_protein</fullName>
    </submittedName>
</protein>
<name>A0AA86QTB0_9EUKA</name>
<dbReference type="Proteomes" id="UP001642409">
    <property type="component" value="Unassembled WGS sequence"/>
</dbReference>
<evidence type="ECO:0000313" key="3">
    <source>
        <dbReference type="Proteomes" id="UP001642409"/>
    </source>
</evidence>